<evidence type="ECO:0000313" key="2">
    <source>
        <dbReference type="EMBL" id="QPM67207.1"/>
    </source>
</evidence>
<dbReference type="InterPro" id="IPR012347">
    <property type="entry name" value="Ferritin-like"/>
</dbReference>
<dbReference type="Gene3D" id="1.20.1260.10">
    <property type="match status" value="1"/>
</dbReference>
<evidence type="ECO:0000313" key="3">
    <source>
        <dbReference type="Proteomes" id="UP000594463"/>
    </source>
</evidence>
<name>A0A7T1AJS1_ATRLM</name>
<protein>
    <recommendedName>
        <fullName evidence="1">Rubrerythrin diiron-binding domain-containing protein</fullName>
    </recommendedName>
</protein>
<dbReference type="AlphaFoldDB" id="A0A7T1AJS1"/>
<proteinExistence type="predicted"/>
<feature type="domain" description="Rubrerythrin diiron-binding" evidence="1">
    <location>
        <begin position="17"/>
        <end position="148"/>
    </location>
</feature>
<dbReference type="Proteomes" id="UP000594463">
    <property type="component" value="Chromosome"/>
</dbReference>
<dbReference type="SUPFAM" id="SSF47240">
    <property type="entry name" value="Ferritin-like"/>
    <property type="match status" value="1"/>
</dbReference>
<dbReference type="Pfam" id="PF02915">
    <property type="entry name" value="Rubrerythrin"/>
    <property type="match status" value="1"/>
</dbReference>
<dbReference type="InterPro" id="IPR009078">
    <property type="entry name" value="Ferritin-like_SF"/>
</dbReference>
<sequence length="169" mass="20012">MSDLTVFELALHNKKDIYQFYLEKSNQLQNLLCKEIFKKIIDDESFHLQRIQEGYEQLRKGEIFSNGSREGLRRSSRECFDSIFSEIVQDKNQSSSPLLTEIEIIDQAMALETSIHRFFATSEKEIGDQKIKDFLSFLAGEEYRHFNLLFNTREYLNDCQETFPQYPQD</sequence>
<dbReference type="KEGG" id="alam:RT761_00399"/>
<dbReference type="EMBL" id="CP065383">
    <property type="protein sequence ID" value="QPM67207.1"/>
    <property type="molecule type" value="Genomic_DNA"/>
</dbReference>
<evidence type="ECO:0000259" key="1">
    <source>
        <dbReference type="Pfam" id="PF02915"/>
    </source>
</evidence>
<dbReference type="GO" id="GO:0046872">
    <property type="term" value="F:metal ion binding"/>
    <property type="evidence" value="ECO:0007669"/>
    <property type="project" value="InterPro"/>
</dbReference>
<dbReference type="InterPro" id="IPR003251">
    <property type="entry name" value="Rr_diiron-bd_dom"/>
</dbReference>
<gene>
    <name evidence="2" type="ORF">RT761_00399</name>
</gene>
<keyword evidence="3" id="KW-1185">Reference proteome</keyword>
<dbReference type="RefSeq" id="WP_218112427.1">
    <property type="nucleotide sequence ID" value="NZ_CP065383.1"/>
</dbReference>
<dbReference type="GO" id="GO:0016491">
    <property type="term" value="F:oxidoreductase activity"/>
    <property type="evidence" value="ECO:0007669"/>
    <property type="project" value="InterPro"/>
</dbReference>
<organism evidence="2 3">
    <name type="scientific">Atribacter laminatus</name>
    <dbReference type="NCBI Taxonomy" id="2847778"/>
    <lineage>
        <taxon>Bacteria</taxon>
        <taxon>Pseudomonadati</taxon>
        <taxon>Atribacterota</taxon>
        <taxon>Atribacteria</taxon>
        <taxon>Atribacterales</taxon>
        <taxon>Atribacteraceae</taxon>
        <taxon>Atribacter</taxon>
    </lineage>
</organism>
<accession>A0A7T1AJS1</accession>
<reference evidence="2 3" key="1">
    <citation type="journal article" date="2021" name="Nat. Commun.">
        <title>Isolation of a member of the candidate phylum Atribacteria reveals a unique cell membrane structure.</title>
        <authorList>
            <person name="Taiki K."/>
            <person name="Nobu M.K."/>
            <person name="Kusada H."/>
            <person name="Meng X.-Y."/>
            <person name="Hosoki N."/>
            <person name="Uematsu K."/>
            <person name="Yoshioka H."/>
            <person name="Kamagata Y."/>
            <person name="Tamaki H."/>
        </authorList>
    </citation>
    <scope>NUCLEOTIDE SEQUENCE [LARGE SCALE GENOMIC DNA]</scope>
    <source>
        <strain evidence="2 3">RT761</strain>
    </source>
</reference>